<evidence type="ECO:0000256" key="1">
    <source>
        <dbReference type="SAM" id="MobiDB-lite"/>
    </source>
</evidence>
<gene>
    <name evidence="3" type="ORF">B0J12DRAFT_703626</name>
</gene>
<proteinExistence type="predicted"/>
<accession>A0ABQ8G0I7</accession>
<dbReference type="EMBL" id="JAGTJR010000037">
    <property type="protein sequence ID" value="KAH7034249.1"/>
    <property type="molecule type" value="Genomic_DNA"/>
</dbReference>
<keyword evidence="4" id="KW-1185">Reference proteome</keyword>
<sequence>MLMCRCLCLCLCLCPSRLTCCSRCPVQPDVADERCTRPPSARNSPTRPAAAGTSPPGVRAAAGGTWARHELARVVGQLPRLNPARLPTQLHHRREAHAKLYLCSFPAASHVRSRTSQPLRTQSAAFAARAASSTPVLVQSSTVRRSPRDLLRPSARPRFDDNLPEYRSVAPVAGAGRREA</sequence>
<reference evidence="3 4" key="1">
    <citation type="journal article" date="2021" name="Nat. Commun.">
        <title>Genetic determinants of endophytism in the Arabidopsis root mycobiome.</title>
        <authorList>
            <person name="Mesny F."/>
            <person name="Miyauchi S."/>
            <person name="Thiergart T."/>
            <person name="Pickel B."/>
            <person name="Atanasova L."/>
            <person name="Karlsson M."/>
            <person name="Huettel B."/>
            <person name="Barry K.W."/>
            <person name="Haridas S."/>
            <person name="Chen C."/>
            <person name="Bauer D."/>
            <person name="Andreopoulos W."/>
            <person name="Pangilinan J."/>
            <person name="LaButti K."/>
            <person name="Riley R."/>
            <person name="Lipzen A."/>
            <person name="Clum A."/>
            <person name="Drula E."/>
            <person name="Henrissat B."/>
            <person name="Kohler A."/>
            <person name="Grigoriev I.V."/>
            <person name="Martin F.M."/>
            <person name="Hacquard S."/>
        </authorList>
    </citation>
    <scope>NUCLEOTIDE SEQUENCE [LARGE SCALE GENOMIC DNA]</scope>
    <source>
        <strain evidence="3 4">MPI-SDFR-AT-0080</strain>
    </source>
</reference>
<organism evidence="3 4">
    <name type="scientific">Macrophomina phaseolina</name>
    <dbReference type="NCBI Taxonomy" id="35725"/>
    <lineage>
        <taxon>Eukaryota</taxon>
        <taxon>Fungi</taxon>
        <taxon>Dikarya</taxon>
        <taxon>Ascomycota</taxon>
        <taxon>Pezizomycotina</taxon>
        <taxon>Dothideomycetes</taxon>
        <taxon>Dothideomycetes incertae sedis</taxon>
        <taxon>Botryosphaeriales</taxon>
        <taxon>Botryosphaeriaceae</taxon>
        <taxon>Macrophomina</taxon>
    </lineage>
</organism>
<evidence type="ECO:0008006" key="5">
    <source>
        <dbReference type="Google" id="ProtNLM"/>
    </source>
</evidence>
<feature type="chain" id="PRO_5045279472" description="Secreted protein" evidence="2">
    <location>
        <begin position="22"/>
        <end position="180"/>
    </location>
</feature>
<evidence type="ECO:0000313" key="3">
    <source>
        <dbReference type="EMBL" id="KAH7034249.1"/>
    </source>
</evidence>
<protein>
    <recommendedName>
        <fullName evidence="5">Secreted protein</fullName>
    </recommendedName>
</protein>
<evidence type="ECO:0000313" key="4">
    <source>
        <dbReference type="Proteomes" id="UP000774617"/>
    </source>
</evidence>
<evidence type="ECO:0000256" key="2">
    <source>
        <dbReference type="SAM" id="SignalP"/>
    </source>
</evidence>
<name>A0ABQ8G0I7_9PEZI</name>
<feature type="region of interest" description="Disordered" evidence="1">
    <location>
        <begin position="143"/>
        <end position="180"/>
    </location>
</feature>
<feature type="compositionally biased region" description="Basic and acidic residues" evidence="1">
    <location>
        <begin position="146"/>
        <end position="161"/>
    </location>
</feature>
<feature type="signal peptide" evidence="2">
    <location>
        <begin position="1"/>
        <end position="21"/>
    </location>
</feature>
<comment type="caution">
    <text evidence="3">The sequence shown here is derived from an EMBL/GenBank/DDBJ whole genome shotgun (WGS) entry which is preliminary data.</text>
</comment>
<feature type="region of interest" description="Disordered" evidence="1">
    <location>
        <begin position="31"/>
        <end position="61"/>
    </location>
</feature>
<dbReference type="Proteomes" id="UP000774617">
    <property type="component" value="Unassembled WGS sequence"/>
</dbReference>
<keyword evidence="2" id="KW-0732">Signal</keyword>